<evidence type="ECO:0000256" key="7">
    <source>
        <dbReference type="ARBA" id="ARBA00023136"/>
    </source>
</evidence>
<feature type="transmembrane region" description="Helical" evidence="9">
    <location>
        <begin position="183"/>
        <end position="205"/>
    </location>
</feature>
<accession>A0ABT1NLQ4</accession>
<feature type="transmembrane region" description="Helical" evidence="9">
    <location>
        <begin position="127"/>
        <end position="147"/>
    </location>
</feature>
<evidence type="ECO:0000256" key="4">
    <source>
        <dbReference type="ARBA" id="ARBA00022475"/>
    </source>
</evidence>
<keyword evidence="3" id="KW-0050">Antiport</keyword>
<dbReference type="EMBL" id="JAJEKE010000024">
    <property type="protein sequence ID" value="MCQ1531529.1"/>
    <property type="molecule type" value="Genomic_DNA"/>
</dbReference>
<feature type="transmembrane region" description="Helical" evidence="9">
    <location>
        <begin position="410"/>
        <end position="430"/>
    </location>
</feature>
<comment type="similarity">
    <text evidence="8">Belongs to the NhaC Na(+)/H(+) (TC 2.A.35) antiporter family.</text>
</comment>
<reference evidence="11 12" key="1">
    <citation type="submission" date="2021-10" db="EMBL/GenBank/DDBJ databases">
        <title>Lutispora strain m25 sp. nov., a thermophilic, non-spore-forming bacterium isolated from a lab-scale methanogenic bioreactor digesting anaerobic sludge.</title>
        <authorList>
            <person name="El Houari A."/>
            <person name="Mcdonald J."/>
        </authorList>
    </citation>
    <scope>NUCLEOTIDE SEQUENCE [LARGE SCALE GENOMIC DNA]</scope>
    <source>
        <strain evidence="12">m25</strain>
    </source>
</reference>
<keyword evidence="12" id="KW-1185">Reference proteome</keyword>
<dbReference type="PANTHER" id="PTHR33451:SF5">
    <property type="entry name" value="NA+_H+ ANTIPORTER"/>
    <property type="match status" value="1"/>
</dbReference>
<evidence type="ECO:0000256" key="9">
    <source>
        <dbReference type="SAM" id="Phobius"/>
    </source>
</evidence>
<evidence type="ECO:0000256" key="6">
    <source>
        <dbReference type="ARBA" id="ARBA00022989"/>
    </source>
</evidence>
<keyword evidence="5 9" id="KW-0812">Transmembrane</keyword>
<evidence type="ECO:0000313" key="12">
    <source>
        <dbReference type="Proteomes" id="UP001651880"/>
    </source>
</evidence>
<dbReference type="InterPro" id="IPR052180">
    <property type="entry name" value="NhaC_Na-H+_Antiporter"/>
</dbReference>
<keyword evidence="2" id="KW-0813">Transport</keyword>
<name>A0ABT1NLQ4_9FIRM</name>
<feature type="transmembrane region" description="Helical" evidence="9">
    <location>
        <begin position="307"/>
        <end position="325"/>
    </location>
</feature>
<dbReference type="Pfam" id="PF03553">
    <property type="entry name" value="Na_H_antiporter"/>
    <property type="match status" value="1"/>
</dbReference>
<feature type="transmembrane region" description="Helical" evidence="9">
    <location>
        <begin position="345"/>
        <end position="361"/>
    </location>
</feature>
<dbReference type="InterPro" id="IPR018461">
    <property type="entry name" value="Na/H_Antiport_NhaC-like_C"/>
</dbReference>
<proteinExistence type="inferred from homology"/>
<evidence type="ECO:0000256" key="5">
    <source>
        <dbReference type="ARBA" id="ARBA00022692"/>
    </source>
</evidence>
<evidence type="ECO:0000256" key="1">
    <source>
        <dbReference type="ARBA" id="ARBA00004651"/>
    </source>
</evidence>
<feature type="transmembrane region" description="Helical" evidence="9">
    <location>
        <begin position="268"/>
        <end position="287"/>
    </location>
</feature>
<feature type="transmembrane region" description="Helical" evidence="9">
    <location>
        <begin position="99"/>
        <end position="121"/>
    </location>
</feature>
<evidence type="ECO:0000259" key="10">
    <source>
        <dbReference type="Pfam" id="PF03553"/>
    </source>
</evidence>
<dbReference type="RefSeq" id="WP_255229078.1">
    <property type="nucleotide sequence ID" value="NZ_JAJEKE010000024.1"/>
</dbReference>
<dbReference type="Proteomes" id="UP001651880">
    <property type="component" value="Unassembled WGS sequence"/>
</dbReference>
<gene>
    <name evidence="11" type="ORF">LJD61_18610</name>
</gene>
<sequence length="491" mass="52885">MAFFKITPIFLLAGLMISGMDLVMAAPLATIYAAVVAAITEKHKYDEIMENGFTAVKEMIVVFFILMFAYAVAETFMATGVGASIIIISLKLGVTAKSVAVVGFMVTAFLSIATGTSWGTFASCAPVFLWLNHIVGGNILLTVAAIAGGSCFGDNIGLISDTTVVSSGLQKVNVTDRVRHQGVWSATCLVIAGILFYVVGLAMGLPSEVGNAAEAINQITPDVFERLAEVRPAAVTLLEQVRSGVPYFMVIPMIIVIAVAFKGVPTMICLGTGIVSALIFGLFAGTVESVGSFLELVQAGFESAGSWSVVMMLWIGAFGGIMRSIKAFEPISNFVLKISRSVRQLMFYNGIMCLIGNAALADEMAQIVTIGPIIKEMTDENVEASEEDMYKLRLRNSTFSDAMGVFGSQLVPWHCYMGFYVAVCMAVYPLHAFTPFDIMKYNFMAFVAVFSILILTITGWDRFIPLFKLPSEPQVRLKKKSTSVKTGNVQG</sequence>
<feature type="transmembrane region" description="Helical" evidence="9">
    <location>
        <begin position="244"/>
        <end position="261"/>
    </location>
</feature>
<protein>
    <submittedName>
        <fullName evidence="11">Na+/H+ antiporter NhaC family protein</fullName>
    </submittedName>
</protein>
<keyword evidence="7 9" id="KW-0472">Membrane</keyword>
<evidence type="ECO:0000256" key="3">
    <source>
        <dbReference type="ARBA" id="ARBA00022449"/>
    </source>
</evidence>
<comment type="caution">
    <text evidence="11">The sequence shown here is derived from an EMBL/GenBank/DDBJ whole genome shotgun (WGS) entry which is preliminary data.</text>
</comment>
<feature type="transmembrane region" description="Helical" evidence="9">
    <location>
        <begin position="442"/>
        <end position="460"/>
    </location>
</feature>
<keyword evidence="6 9" id="KW-1133">Transmembrane helix</keyword>
<dbReference type="PANTHER" id="PTHR33451">
    <property type="entry name" value="MALATE-2H(+)/NA(+)-LACTATE ANTIPORTER"/>
    <property type="match status" value="1"/>
</dbReference>
<feature type="transmembrane region" description="Helical" evidence="9">
    <location>
        <begin position="59"/>
        <end position="87"/>
    </location>
</feature>
<comment type="subcellular location">
    <subcellularLocation>
        <location evidence="1">Cell membrane</location>
        <topology evidence="1">Multi-pass membrane protein</topology>
    </subcellularLocation>
</comment>
<keyword evidence="4" id="KW-1003">Cell membrane</keyword>
<evidence type="ECO:0000256" key="2">
    <source>
        <dbReference type="ARBA" id="ARBA00022448"/>
    </source>
</evidence>
<evidence type="ECO:0000256" key="8">
    <source>
        <dbReference type="ARBA" id="ARBA00038435"/>
    </source>
</evidence>
<evidence type="ECO:0000313" key="11">
    <source>
        <dbReference type="EMBL" id="MCQ1531529.1"/>
    </source>
</evidence>
<organism evidence="11 12">
    <name type="scientific">Lutispora saccharofermentans</name>
    <dbReference type="NCBI Taxonomy" id="3024236"/>
    <lineage>
        <taxon>Bacteria</taxon>
        <taxon>Bacillati</taxon>
        <taxon>Bacillota</taxon>
        <taxon>Clostridia</taxon>
        <taxon>Lutisporales</taxon>
        <taxon>Lutisporaceae</taxon>
        <taxon>Lutispora</taxon>
    </lineage>
</organism>
<feature type="domain" description="Na+/H+ antiporter NhaC-like C-terminal" evidence="10">
    <location>
        <begin position="151"/>
        <end position="460"/>
    </location>
</feature>